<dbReference type="PROSITE" id="PS51257">
    <property type="entry name" value="PROKAR_LIPOPROTEIN"/>
    <property type="match status" value="1"/>
</dbReference>
<evidence type="ECO:0000313" key="3">
    <source>
        <dbReference type="Proteomes" id="UP001501727"/>
    </source>
</evidence>
<dbReference type="EMBL" id="BAAAZU010000004">
    <property type="protein sequence ID" value="GAA3917556.1"/>
    <property type="molecule type" value="Genomic_DNA"/>
</dbReference>
<name>A0ABP7M8D3_9GAMM</name>
<sequence length="207" mass="21695">MTKATTLALLACLALAAGCGRDAPSTAHAPQGAGSADRVANRTLGKVAAKVRSKLENQDIKLNSVDGHAGAKITPQGDLVIENNKVAINDAQRELLLRYRAGLIDLAVTGTDIGMQGADFGMRAAGKALRGVLSGKGDKVEEEIEAEARQFEAQALRICDHFPALLEAQEQLVAQLPEFAPYAKMDQSDIDDCRDDAEEAAATAAAG</sequence>
<dbReference type="Proteomes" id="UP001501727">
    <property type="component" value="Unassembled WGS sequence"/>
</dbReference>
<evidence type="ECO:0000313" key="2">
    <source>
        <dbReference type="EMBL" id="GAA3917556.1"/>
    </source>
</evidence>
<feature type="signal peptide" evidence="1">
    <location>
        <begin position="1"/>
        <end position="16"/>
    </location>
</feature>
<gene>
    <name evidence="2" type="ORF">GCM10022229_08650</name>
</gene>
<keyword evidence="1" id="KW-0732">Signal</keyword>
<accession>A0ABP7M8D3</accession>
<comment type="caution">
    <text evidence="2">The sequence shown here is derived from an EMBL/GenBank/DDBJ whole genome shotgun (WGS) entry which is preliminary data.</text>
</comment>
<keyword evidence="3" id="KW-1185">Reference proteome</keyword>
<protein>
    <submittedName>
        <fullName evidence="2">DUF2884 family protein</fullName>
    </submittedName>
</protein>
<evidence type="ECO:0000256" key="1">
    <source>
        <dbReference type="SAM" id="SignalP"/>
    </source>
</evidence>
<dbReference type="RefSeq" id="WP_344758723.1">
    <property type="nucleotide sequence ID" value="NZ_BAAAZU010000004.1"/>
</dbReference>
<proteinExistence type="predicted"/>
<organism evidence="2 3">
    <name type="scientific">Luteimonas lutimaris</name>
    <dbReference type="NCBI Taxonomy" id="698645"/>
    <lineage>
        <taxon>Bacteria</taxon>
        <taxon>Pseudomonadati</taxon>
        <taxon>Pseudomonadota</taxon>
        <taxon>Gammaproteobacteria</taxon>
        <taxon>Lysobacterales</taxon>
        <taxon>Lysobacteraceae</taxon>
        <taxon>Luteimonas</taxon>
    </lineage>
</organism>
<feature type="chain" id="PRO_5046106571" evidence="1">
    <location>
        <begin position="17"/>
        <end position="207"/>
    </location>
</feature>
<reference evidence="3" key="1">
    <citation type="journal article" date="2019" name="Int. J. Syst. Evol. Microbiol.">
        <title>The Global Catalogue of Microorganisms (GCM) 10K type strain sequencing project: providing services to taxonomists for standard genome sequencing and annotation.</title>
        <authorList>
            <consortium name="The Broad Institute Genomics Platform"/>
            <consortium name="The Broad Institute Genome Sequencing Center for Infectious Disease"/>
            <person name="Wu L."/>
            <person name="Ma J."/>
        </authorList>
    </citation>
    <scope>NUCLEOTIDE SEQUENCE [LARGE SCALE GENOMIC DNA]</scope>
    <source>
        <strain evidence="3">JCM 16916</strain>
    </source>
</reference>